<feature type="region of interest" description="Disordered" evidence="1">
    <location>
        <begin position="20"/>
        <end position="39"/>
    </location>
</feature>
<name>A0A919CIW6_9ACTN</name>
<dbReference type="AlphaFoldDB" id="A0A919CIW6"/>
<dbReference type="SUPFAM" id="SSF46785">
    <property type="entry name" value="Winged helix' DNA-binding domain"/>
    <property type="match status" value="1"/>
</dbReference>
<dbReference type="RefSeq" id="WP_017576462.1">
    <property type="nucleotide sequence ID" value="NZ_BMXL01000017.1"/>
</dbReference>
<evidence type="ECO:0000313" key="2">
    <source>
        <dbReference type="EMBL" id="GHD29958.1"/>
    </source>
</evidence>
<proteinExistence type="predicted"/>
<keyword evidence="3" id="KW-1185">Reference proteome</keyword>
<dbReference type="Proteomes" id="UP000654947">
    <property type="component" value="Unassembled WGS sequence"/>
</dbReference>
<reference evidence="2 3" key="1">
    <citation type="journal article" date="2014" name="Int. J. Syst. Evol. Microbiol.">
        <title>Complete genome sequence of Corynebacterium casei LMG S-19264T (=DSM 44701T), isolated from a smear-ripened cheese.</title>
        <authorList>
            <consortium name="US DOE Joint Genome Institute (JGI-PGF)"/>
            <person name="Walter F."/>
            <person name="Albersmeier A."/>
            <person name="Kalinowski J."/>
            <person name="Ruckert C."/>
        </authorList>
    </citation>
    <scope>NUCLEOTIDE SEQUENCE [LARGE SCALE GENOMIC DNA]</scope>
    <source>
        <strain evidence="2 3">KCTC 19473</strain>
    </source>
</reference>
<gene>
    <name evidence="2" type="ORF">GCM10007147_31340</name>
</gene>
<dbReference type="InterPro" id="IPR036388">
    <property type="entry name" value="WH-like_DNA-bd_sf"/>
</dbReference>
<dbReference type="Gene3D" id="1.10.10.10">
    <property type="entry name" value="Winged helix-like DNA-binding domain superfamily/Winged helix DNA-binding domain"/>
    <property type="match status" value="1"/>
</dbReference>
<dbReference type="EMBL" id="BMXL01000017">
    <property type="protein sequence ID" value="GHD29958.1"/>
    <property type="molecule type" value="Genomic_DNA"/>
</dbReference>
<dbReference type="CDD" id="cd00090">
    <property type="entry name" value="HTH_ARSR"/>
    <property type="match status" value="1"/>
</dbReference>
<comment type="caution">
    <text evidence="2">The sequence shown here is derived from an EMBL/GenBank/DDBJ whole genome shotgun (WGS) entry which is preliminary data.</text>
</comment>
<protein>
    <submittedName>
        <fullName evidence="2">Transcriptional regulator</fullName>
    </submittedName>
</protein>
<dbReference type="InterPro" id="IPR036390">
    <property type="entry name" value="WH_DNA-bd_sf"/>
</dbReference>
<evidence type="ECO:0000256" key="1">
    <source>
        <dbReference type="SAM" id="MobiDB-lite"/>
    </source>
</evidence>
<evidence type="ECO:0000313" key="3">
    <source>
        <dbReference type="Proteomes" id="UP000654947"/>
    </source>
</evidence>
<accession>A0A919CIW6</accession>
<dbReference type="InterPro" id="IPR011991">
    <property type="entry name" value="ArsR-like_HTH"/>
</dbReference>
<organism evidence="2 3">
    <name type="scientific">Nocardiopsis kunsanensis</name>
    <dbReference type="NCBI Taxonomy" id="141693"/>
    <lineage>
        <taxon>Bacteria</taxon>
        <taxon>Bacillati</taxon>
        <taxon>Actinomycetota</taxon>
        <taxon>Actinomycetes</taxon>
        <taxon>Streptosporangiales</taxon>
        <taxon>Nocardiopsidaceae</taxon>
        <taxon>Nocardiopsis</taxon>
    </lineage>
</organism>
<sequence length="175" mass="19049">MAEDKTEQRLADLEARVAALEGGDRPGPPRPGAAPGSTDDTFFAVNELRRRVQGLGGVLYAGSVRRNADEEPLEWQHGHPLERLDESDWSRLAPRIDALGNSVRLNLLHEIWNGASTVAELAERPGFGTTGQIYHHVNQLTSAGWLAPTRRGHYSIPPERVVPLLVILAAAGDTP</sequence>